<organism evidence="2 3">
    <name type="scientific">Oryza meyeriana var. granulata</name>
    <dbReference type="NCBI Taxonomy" id="110450"/>
    <lineage>
        <taxon>Eukaryota</taxon>
        <taxon>Viridiplantae</taxon>
        <taxon>Streptophyta</taxon>
        <taxon>Embryophyta</taxon>
        <taxon>Tracheophyta</taxon>
        <taxon>Spermatophyta</taxon>
        <taxon>Magnoliopsida</taxon>
        <taxon>Liliopsida</taxon>
        <taxon>Poales</taxon>
        <taxon>Poaceae</taxon>
        <taxon>BOP clade</taxon>
        <taxon>Oryzoideae</taxon>
        <taxon>Oryzeae</taxon>
        <taxon>Oryzinae</taxon>
        <taxon>Oryza</taxon>
        <taxon>Oryza meyeriana</taxon>
    </lineage>
</organism>
<evidence type="ECO:0000313" key="2">
    <source>
        <dbReference type="EMBL" id="KAF0935464.1"/>
    </source>
</evidence>
<feature type="compositionally biased region" description="Basic residues" evidence="1">
    <location>
        <begin position="63"/>
        <end position="73"/>
    </location>
</feature>
<reference evidence="2 3" key="1">
    <citation type="submission" date="2019-11" db="EMBL/GenBank/DDBJ databases">
        <title>Whole genome sequence of Oryza granulata.</title>
        <authorList>
            <person name="Li W."/>
        </authorList>
    </citation>
    <scope>NUCLEOTIDE SEQUENCE [LARGE SCALE GENOMIC DNA]</scope>
    <source>
        <strain evidence="3">cv. Menghai</strain>
        <tissue evidence="2">Leaf</tissue>
    </source>
</reference>
<gene>
    <name evidence="2" type="ORF">E2562_033607</name>
</gene>
<protein>
    <submittedName>
        <fullName evidence="2">Uncharacterized protein</fullName>
    </submittedName>
</protein>
<proteinExistence type="predicted"/>
<comment type="caution">
    <text evidence="2">The sequence shown here is derived from an EMBL/GenBank/DDBJ whole genome shotgun (WGS) entry which is preliminary data.</text>
</comment>
<dbReference type="EMBL" id="SPHZ02000001">
    <property type="protein sequence ID" value="KAF0935464.1"/>
    <property type="molecule type" value="Genomic_DNA"/>
</dbReference>
<name>A0A6G1FF53_9ORYZ</name>
<evidence type="ECO:0000256" key="1">
    <source>
        <dbReference type="SAM" id="MobiDB-lite"/>
    </source>
</evidence>
<sequence length="102" mass="11264">MRVLARLPPATSTPLPHHRAYKEAKLASAIPAPHLRLLSAASRHPSPNVPGGRLDSDEGARGRWGKRRHRRHWTEKEELQLGDANRPGLVPVPVGHFPASSR</sequence>
<dbReference type="AlphaFoldDB" id="A0A6G1FF53"/>
<keyword evidence="3" id="KW-1185">Reference proteome</keyword>
<evidence type="ECO:0000313" key="3">
    <source>
        <dbReference type="Proteomes" id="UP000479710"/>
    </source>
</evidence>
<accession>A0A6G1FF53</accession>
<feature type="region of interest" description="Disordered" evidence="1">
    <location>
        <begin position="41"/>
        <end position="102"/>
    </location>
</feature>
<dbReference type="Proteomes" id="UP000479710">
    <property type="component" value="Unassembled WGS sequence"/>
</dbReference>